<feature type="region of interest" description="Disordered" evidence="1">
    <location>
        <begin position="68"/>
        <end position="100"/>
    </location>
</feature>
<dbReference type="AlphaFoldDB" id="L0DGD5"/>
<dbReference type="KEGG" id="saci:Sinac_3653"/>
<evidence type="ECO:0000256" key="1">
    <source>
        <dbReference type="SAM" id="MobiDB-lite"/>
    </source>
</evidence>
<accession>L0DGD5</accession>
<keyword evidence="3" id="KW-1185">Reference proteome</keyword>
<dbReference type="HOGENOM" id="CLU_1785605_0_0_0"/>
<protein>
    <submittedName>
        <fullName evidence="2">Uncharacterized protein</fullName>
    </submittedName>
</protein>
<dbReference type="EMBL" id="CP003364">
    <property type="protein sequence ID" value="AGA27900.1"/>
    <property type="molecule type" value="Genomic_DNA"/>
</dbReference>
<evidence type="ECO:0000313" key="2">
    <source>
        <dbReference type="EMBL" id="AGA27900.1"/>
    </source>
</evidence>
<organism evidence="2 3">
    <name type="scientific">Singulisphaera acidiphila (strain ATCC BAA-1392 / DSM 18658 / VKM B-2454 / MOB10)</name>
    <dbReference type="NCBI Taxonomy" id="886293"/>
    <lineage>
        <taxon>Bacteria</taxon>
        <taxon>Pseudomonadati</taxon>
        <taxon>Planctomycetota</taxon>
        <taxon>Planctomycetia</taxon>
        <taxon>Isosphaerales</taxon>
        <taxon>Isosphaeraceae</taxon>
        <taxon>Singulisphaera</taxon>
    </lineage>
</organism>
<evidence type="ECO:0000313" key="3">
    <source>
        <dbReference type="Proteomes" id="UP000010798"/>
    </source>
</evidence>
<reference evidence="2 3" key="1">
    <citation type="submission" date="2012-02" db="EMBL/GenBank/DDBJ databases">
        <title>Complete sequence of chromosome of Singulisphaera acidiphila DSM 18658.</title>
        <authorList>
            <consortium name="US DOE Joint Genome Institute (JGI-PGF)"/>
            <person name="Lucas S."/>
            <person name="Copeland A."/>
            <person name="Lapidus A."/>
            <person name="Glavina del Rio T."/>
            <person name="Dalin E."/>
            <person name="Tice H."/>
            <person name="Bruce D."/>
            <person name="Goodwin L."/>
            <person name="Pitluck S."/>
            <person name="Peters L."/>
            <person name="Ovchinnikova G."/>
            <person name="Chertkov O."/>
            <person name="Kyrpides N."/>
            <person name="Mavromatis K."/>
            <person name="Ivanova N."/>
            <person name="Brettin T."/>
            <person name="Detter J.C."/>
            <person name="Han C."/>
            <person name="Larimer F."/>
            <person name="Land M."/>
            <person name="Hauser L."/>
            <person name="Markowitz V."/>
            <person name="Cheng J.-F."/>
            <person name="Hugenholtz P."/>
            <person name="Woyke T."/>
            <person name="Wu D."/>
            <person name="Tindall B."/>
            <person name="Pomrenke H."/>
            <person name="Brambilla E."/>
            <person name="Klenk H.-P."/>
            <person name="Eisen J.A."/>
        </authorList>
    </citation>
    <scope>NUCLEOTIDE SEQUENCE [LARGE SCALE GENOMIC DNA]</scope>
    <source>
        <strain evidence="3">ATCC BAA-1392 / DSM 18658 / VKM B-2454 / MOB10</strain>
    </source>
</reference>
<dbReference type="Proteomes" id="UP000010798">
    <property type="component" value="Chromosome"/>
</dbReference>
<gene>
    <name evidence="2" type="ordered locus">Sinac_3653</name>
</gene>
<name>L0DGD5_SINAD</name>
<sequence length="145" mass="16701">MFTKQRRYQQSSSPFRKIAIHARITHASLLLTQQSPDRAEASSHSYVHPNAIRQIHEHLKTQTHLPVVSTRAGDTKPNRWSQPKAKSIQPPKSHDLPKLSQRSNSVHCRFPFTYSHLQLSGLPPKSNENDRFFKRLGPYDHFGCL</sequence>
<proteinExistence type="predicted"/>